<sequence length="344" mass="38184">MITLHDLIRDHLRLWQSGWSMGTFGAIAEFHQDRDEMPVIDDGYTLSRATRRGAVHIDRKRVDQIVPVAYETLSPRPNRWSQAVALCMPDALARRAARPVLTELGPDDDAVRGIDRTGILFDMGLSLPQCDFCIRTSDPKLLAVLRANLGRSLFEPGNDTMHAILAAHPHRVALTNIGRVEVFQKIGGPDTGGVSPAGPHTHVLPKLLKTGRTHSANTPIPAGLMPLASLHPGNPVIGPMGEDTDFDPALHRQFQDLLAAYGQPEFVRLKTAVLAALRHSEKPESFVVPDGRFERGVVRLALRQQARLADLLHDVEFMRQVADWRRVHDQRFEGEDEDDDSPGH</sequence>
<comment type="caution">
    <text evidence="1">The sequence shown here is derived from an EMBL/GenBank/DDBJ whole genome shotgun (WGS) entry which is preliminary data.</text>
</comment>
<organism evidence="1 2">
    <name type="scientific">Pseudaminobacter soli</name>
    <name type="common">ex Li et al. 2025</name>
    <dbReference type="NCBI Taxonomy" id="1295366"/>
    <lineage>
        <taxon>Bacteria</taxon>
        <taxon>Pseudomonadati</taxon>
        <taxon>Pseudomonadota</taxon>
        <taxon>Alphaproteobacteria</taxon>
        <taxon>Hyphomicrobiales</taxon>
        <taxon>Phyllobacteriaceae</taxon>
        <taxon>Pseudaminobacter</taxon>
    </lineage>
</organism>
<dbReference type="AlphaFoldDB" id="A0A2P7S4F0"/>
<proteinExistence type="predicted"/>
<reference evidence="1 2" key="1">
    <citation type="submission" date="2018-03" db="EMBL/GenBank/DDBJ databases">
        <title>The draft genome of Mesorhizobium soli JCM 19897.</title>
        <authorList>
            <person name="Li L."/>
            <person name="Liu L."/>
            <person name="Liang L."/>
            <person name="Wang T."/>
            <person name="Zhang X."/>
        </authorList>
    </citation>
    <scope>NUCLEOTIDE SEQUENCE [LARGE SCALE GENOMIC DNA]</scope>
    <source>
        <strain evidence="1 2">JCM 19897</strain>
    </source>
</reference>
<dbReference type="OrthoDB" id="3569535at2"/>
<dbReference type="Proteomes" id="UP000240653">
    <property type="component" value="Unassembled WGS sequence"/>
</dbReference>
<dbReference type="InterPro" id="IPR053838">
    <property type="entry name" value="DUF6925"/>
</dbReference>
<gene>
    <name evidence="1" type="ORF">C7I85_22185</name>
</gene>
<accession>A0A2P7S4F0</accession>
<dbReference type="Pfam" id="PF21973">
    <property type="entry name" value="DUF6925"/>
    <property type="match status" value="1"/>
</dbReference>
<dbReference type="RefSeq" id="WP_106726210.1">
    <property type="nucleotide sequence ID" value="NZ_PXYL01000014.1"/>
</dbReference>
<name>A0A2P7S4F0_9HYPH</name>
<evidence type="ECO:0000313" key="1">
    <source>
        <dbReference type="EMBL" id="PSJ57311.1"/>
    </source>
</evidence>
<dbReference type="EMBL" id="PXYL01000014">
    <property type="protein sequence ID" value="PSJ57311.1"/>
    <property type="molecule type" value="Genomic_DNA"/>
</dbReference>
<keyword evidence="2" id="KW-1185">Reference proteome</keyword>
<protein>
    <submittedName>
        <fullName evidence="1">Uncharacterized protein</fullName>
    </submittedName>
</protein>
<evidence type="ECO:0000313" key="2">
    <source>
        <dbReference type="Proteomes" id="UP000240653"/>
    </source>
</evidence>